<accession>A0A8I0P225</accession>
<keyword evidence="3" id="KW-1133">Transmembrane helix</keyword>
<dbReference type="Pfam" id="PF03067">
    <property type="entry name" value="LPMO_10"/>
    <property type="match status" value="1"/>
</dbReference>
<dbReference type="OrthoDB" id="5179374at2"/>
<keyword evidence="6" id="KW-1185">Reference proteome</keyword>
<dbReference type="AlphaFoldDB" id="A0A8I0P225"/>
<dbReference type="GeneID" id="86826700"/>
<dbReference type="RefSeq" id="WP_046915904.1">
    <property type="nucleotide sequence ID" value="NZ_JADBGF010000001.1"/>
</dbReference>
<dbReference type="PANTHER" id="PTHR34823">
    <property type="entry name" value="GLCNAC-BINDING PROTEIN A"/>
    <property type="match status" value="1"/>
</dbReference>
<sequence length="351" mass="35308">MPAARRRRTAAAFATAGVVGAAPLVLAVLAAGPARAHGSLGDPVSRVAQCYAEGPESPRSAACAAAVSAGGTQALYDWNGVRIGDAAGRHRELIPDGELCGAGDEAFKGLDLARADWPATSVRAGSYTFRYRVTAPHRGTFAVYVTKPGHDPSRPLGWDDLDLAHPVAKATDPAASGGFYTFSGTLPQRSGRHVLYAVWQRSDSPEAFYSCSDVTFGGASSGPSASAPSEEQIEDGTDASTVEHGGHGDDDAHTTTDPTPSPKASAAKTGRAASDDASPTAKSTTDTGAAKAEGTAGLAEPAGGAEGLADTGGEGMTPSVALGGAAVLALGSALLFAAARRRATTAGRHGR</sequence>
<dbReference type="InterPro" id="IPR051024">
    <property type="entry name" value="GlcNAc_Chitin_IntDeg"/>
</dbReference>
<evidence type="ECO:0000256" key="1">
    <source>
        <dbReference type="ARBA" id="ARBA00022729"/>
    </source>
</evidence>
<feature type="domain" description="Chitin-binding type-4" evidence="4">
    <location>
        <begin position="37"/>
        <end position="214"/>
    </location>
</feature>
<feature type="transmembrane region" description="Helical" evidence="3">
    <location>
        <begin position="320"/>
        <end position="339"/>
    </location>
</feature>
<dbReference type="Proteomes" id="UP000629287">
    <property type="component" value="Unassembled WGS sequence"/>
</dbReference>
<protein>
    <submittedName>
        <fullName evidence="5">Chitin-binding protein</fullName>
    </submittedName>
</protein>
<feature type="compositionally biased region" description="Gly residues" evidence="2">
    <location>
        <begin position="304"/>
        <end position="314"/>
    </location>
</feature>
<dbReference type="Gene3D" id="2.70.50.50">
    <property type="entry name" value="chitin-binding protein cbp21"/>
    <property type="match status" value="1"/>
</dbReference>
<name>A0A8I0P225_9ACTN</name>
<evidence type="ECO:0000313" key="6">
    <source>
        <dbReference type="Proteomes" id="UP000629287"/>
    </source>
</evidence>
<dbReference type="InterPro" id="IPR004302">
    <property type="entry name" value="Cellulose/chitin-bd_N"/>
</dbReference>
<feature type="region of interest" description="Disordered" evidence="2">
    <location>
        <begin position="219"/>
        <end position="314"/>
    </location>
</feature>
<keyword evidence="3" id="KW-0472">Membrane</keyword>
<evidence type="ECO:0000256" key="3">
    <source>
        <dbReference type="SAM" id="Phobius"/>
    </source>
</evidence>
<feature type="compositionally biased region" description="Low complexity" evidence="2">
    <location>
        <begin position="292"/>
        <end position="303"/>
    </location>
</feature>
<feature type="compositionally biased region" description="Low complexity" evidence="2">
    <location>
        <begin position="219"/>
        <end position="229"/>
    </location>
</feature>
<keyword evidence="1" id="KW-0732">Signal</keyword>
<evidence type="ECO:0000256" key="2">
    <source>
        <dbReference type="SAM" id="MobiDB-lite"/>
    </source>
</evidence>
<proteinExistence type="predicted"/>
<feature type="compositionally biased region" description="Basic and acidic residues" evidence="2">
    <location>
        <begin position="244"/>
        <end position="254"/>
    </location>
</feature>
<gene>
    <name evidence="5" type="ORF">H4687_002106</name>
</gene>
<keyword evidence="3" id="KW-0812">Transmembrane</keyword>
<dbReference type="SUPFAM" id="SSF81296">
    <property type="entry name" value="E set domains"/>
    <property type="match status" value="1"/>
</dbReference>
<evidence type="ECO:0000313" key="5">
    <source>
        <dbReference type="EMBL" id="MBE1595977.1"/>
    </source>
</evidence>
<dbReference type="CDD" id="cd21177">
    <property type="entry name" value="LPMO_AA10"/>
    <property type="match status" value="1"/>
</dbReference>
<evidence type="ECO:0000259" key="4">
    <source>
        <dbReference type="Pfam" id="PF03067"/>
    </source>
</evidence>
<dbReference type="EMBL" id="JADBGF010000001">
    <property type="protein sequence ID" value="MBE1595977.1"/>
    <property type="molecule type" value="Genomic_DNA"/>
</dbReference>
<dbReference type="InterPro" id="IPR014756">
    <property type="entry name" value="Ig_E-set"/>
</dbReference>
<comment type="caution">
    <text evidence="5">The sequence shown here is derived from an EMBL/GenBank/DDBJ whole genome shotgun (WGS) entry which is preliminary data.</text>
</comment>
<organism evidence="5 6">
    <name type="scientific">Streptomyces stelliscabiei</name>
    <dbReference type="NCBI Taxonomy" id="146820"/>
    <lineage>
        <taxon>Bacteria</taxon>
        <taxon>Bacillati</taxon>
        <taxon>Actinomycetota</taxon>
        <taxon>Actinomycetes</taxon>
        <taxon>Kitasatosporales</taxon>
        <taxon>Streptomycetaceae</taxon>
        <taxon>Streptomyces</taxon>
    </lineage>
</organism>
<dbReference type="PANTHER" id="PTHR34823:SF1">
    <property type="entry name" value="CHITIN-BINDING TYPE-4 DOMAIN-CONTAINING PROTEIN"/>
    <property type="match status" value="1"/>
</dbReference>
<reference evidence="5 6" key="1">
    <citation type="submission" date="2020-10" db="EMBL/GenBank/DDBJ databases">
        <title>Sequencing the genomes of 1000 actinobacteria strains.</title>
        <authorList>
            <person name="Klenk H.-P."/>
        </authorList>
    </citation>
    <scope>NUCLEOTIDE SEQUENCE [LARGE SCALE GENOMIC DNA]</scope>
    <source>
        <strain evidence="5 6">DSM 41803</strain>
    </source>
</reference>